<evidence type="ECO:0000313" key="4">
    <source>
        <dbReference type="EMBL" id="EYU28357.1"/>
    </source>
</evidence>
<dbReference type="InterPro" id="IPR004009">
    <property type="entry name" value="SH3_Myosin"/>
</dbReference>
<dbReference type="AlphaFoldDB" id="A0A022QI35"/>
<gene>
    <name evidence="4" type="ORF">MIMGU_mgv1a0001591mg</name>
</gene>
<evidence type="ECO:0000256" key="1">
    <source>
        <dbReference type="ARBA" id="ARBA00022741"/>
    </source>
</evidence>
<dbReference type="Pfam" id="PF02736">
    <property type="entry name" value="Myosin_N"/>
    <property type="match status" value="1"/>
</dbReference>
<accession>A0A022QI35</accession>
<protein>
    <recommendedName>
        <fullName evidence="3">Myosin N-terminal SH3-like domain-containing protein</fullName>
    </recommendedName>
</protein>
<sequence length="44" mass="4814">MASSVNIIVGSHVWVEDPVLAWIDGQITRINGQDVHVQTTNGKK</sequence>
<dbReference type="SUPFAM" id="SSF50084">
    <property type="entry name" value="Myosin S1 fragment, N-terminal domain"/>
    <property type="match status" value="1"/>
</dbReference>
<evidence type="ECO:0000259" key="3">
    <source>
        <dbReference type="PROSITE" id="PS51844"/>
    </source>
</evidence>
<dbReference type="Proteomes" id="UP000030748">
    <property type="component" value="Unassembled WGS sequence"/>
</dbReference>
<keyword evidence="5" id="KW-1185">Reference proteome</keyword>
<dbReference type="GO" id="GO:0003774">
    <property type="term" value="F:cytoskeletal motor activity"/>
    <property type="evidence" value="ECO:0007669"/>
    <property type="project" value="InterPro"/>
</dbReference>
<dbReference type="PROSITE" id="PS51844">
    <property type="entry name" value="SH3_LIKE"/>
    <property type="match status" value="1"/>
</dbReference>
<keyword evidence="2" id="KW-0067">ATP-binding</keyword>
<organism evidence="4 5">
    <name type="scientific">Erythranthe guttata</name>
    <name type="common">Yellow monkey flower</name>
    <name type="synonym">Mimulus guttatus</name>
    <dbReference type="NCBI Taxonomy" id="4155"/>
    <lineage>
        <taxon>Eukaryota</taxon>
        <taxon>Viridiplantae</taxon>
        <taxon>Streptophyta</taxon>
        <taxon>Embryophyta</taxon>
        <taxon>Tracheophyta</taxon>
        <taxon>Spermatophyta</taxon>
        <taxon>Magnoliopsida</taxon>
        <taxon>eudicotyledons</taxon>
        <taxon>Gunneridae</taxon>
        <taxon>Pentapetalae</taxon>
        <taxon>asterids</taxon>
        <taxon>lamiids</taxon>
        <taxon>Lamiales</taxon>
        <taxon>Phrymaceae</taxon>
        <taxon>Erythranthe</taxon>
    </lineage>
</organism>
<reference evidence="4 5" key="1">
    <citation type="journal article" date="2013" name="Proc. Natl. Acad. Sci. U.S.A.">
        <title>Fine-scale variation in meiotic recombination in Mimulus inferred from population shotgun sequencing.</title>
        <authorList>
            <person name="Hellsten U."/>
            <person name="Wright K.M."/>
            <person name="Jenkins J."/>
            <person name="Shu S."/>
            <person name="Yuan Y."/>
            <person name="Wessler S.R."/>
            <person name="Schmutz J."/>
            <person name="Willis J.H."/>
            <person name="Rokhsar D.S."/>
        </authorList>
    </citation>
    <scope>NUCLEOTIDE SEQUENCE [LARGE SCALE GENOMIC DNA]</scope>
    <source>
        <strain evidence="5">cv. DUN x IM62</strain>
    </source>
</reference>
<dbReference type="STRING" id="4155.A0A022QI35"/>
<feature type="domain" description="Myosin N-terminal SH3-like" evidence="3">
    <location>
        <begin position="8"/>
        <end position="44"/>
    </location>
</feature>
<dbReference type="EMBL" id="KI631414">
    <property type="protein sequence ID" value="EYU28357.1"/>
    <property type="molecule type" value="Genomic_DNA"/>
</dbReference>
<feature type="non-terminal residue" evidence="4">
    <location>
        <position position="44"/>
    </location>
</feature>
<name>A0A022QI35_ERYGU</name>
<dbReference type="GO" id="GO:0016459">
    <property type="term" value="C:myosin complex"/>
    <property type="evidence" value="ECO:0007669"/>
    <property type="project" value="InterPro"/>
</dbReference>
<proteinExistence type="predicted"/>
<keyword evidence="1" id="KW-0547">Nucleotide-binding</keyword>
<dbReference type="GO" id="GO:0005524">
    <property type="term" value="F:ATP binding"/>
    <property type="evidence" value="ECO:0007669"/>
    <property type="project" value="UniProtKB-KW"/>
</dbReference>
<evidence type="ECO:0000313" key="5">
    <source>
        <dbReference type="Proteomes" id="UP000030748"/>
    </source>
</evidence>
<evidence type="ECO:0000256" key="2">
    <source>
        <dbReference type="ARBA" id="ARBA00022840"/>
    </source>
</evidence>